<sequence>MSHQETMALWREVSAALDGKAKCRPRTLSVRLNCTNIPPGTASEEISLEMSVALGVFSDQINIHYVQQGPPEKQREEKRQMKSDARVALERAIKLRKDQNREDLPDQLEPHGFGPAYQIRK</sequence>
<keyword evidence="3" id="KW-1185">Reference proteome</keyword>
<feature type="region of interest" description="Disordered" evidence="1">
    <location>
        <begin position="94"/>
        <end position="121"/>
    </location>
</feature>
<evidence type="ECO:0000313" key="3">
    <source>
        <dbReference type="Proteomes" id="UP000075903"/>
    </source>
</evidence>
<dbReference type="AlphaFoldDB" id="A0A182USG6"/>
<dbReference type="Proteomes" id="UP000075903">
    <property type="component" value="Unassembled WGS sequence"/>
</dbReference>
<reference evidence="2" key="1">
    <citation type="submission" date="2020-05" db="UniProtKB">
        <authorList>
            <consortium name="EnsemblMetazoa"/>
        </authorList>
    </citation>
    <scope>IDENTIFICATION</scope>
    <source>
        <strain evidence="2">MAF</strain>
    </source>
</reference>
<dbReference type="VEuPathDB" id="VectorBase:AMEM002851"/>
<evidence type="ECO:0000313" key="2">
    <source>
        <dbReference type="EnsemblMetazoa" id="AMEM002851-PA"/>
    </source>
</evidence>
<protein>
    <submittedName>
        <fullName evidence="2">Uncharacterized protein</fullName>
    </submittedName>
</protein>
<organism evidence="2 3">
    <name type="scientific">Anopheles merus</name>
    <name type="common">Mosquito</name>
    <dbReference type="NCBI Taxonomy" id="30066"/>
    <lineage>
        <taxon>Eukaryota</taxon>
        <taxon>Metazoa</taxon>
        <taxon>Ecdysozoa</taxon>
        <taxon>Arthropoda</taxon>
        <taxon>Hexapoda</taxon>
        <taxon>Insecta</taxon>
        <taxon>Pterygota</taxon>
        <taxon>Neoptera</taxon>
        <taxon>Endopterygota</taxon>
        <taxon>Diptera</taxon>
        <taxon>Nematocera</taxon>
        <taxon>Culicoidea</taxon>
        <taxon>Culicidae</taxon>
        <taxon>Anophelinae</taxon>
        <taxon>Anopheles</taxon>
    </lineage>
</organism>
<evidence type="ECO:0000256" key="1">
    <source>
        <dbReference type="SAM" id="MobiDB-lite"/>
    </source>
</evidence>
<feature type="compositionally biased region" description="Basic and acidic residues" evidence="1">
    <location>
        <begin position="94"/>
        <end position="104"/>
    </location>
</feature>
<name>A0A182USG6_ANOME</name>
<dbReference type="EnsemblMetazoa" id="AMEM002851-RA">
    <property type="protein sequence ID" value="AMEM002851-PA"/>
    <property type="gene ID" value="AMEM002851"/>
</dbReference>
<proteinExistence type="predicted"/>
<accession>A0A182USG6</accession>